<evidence type="ECO:0000256" key="1">
    <source>
        <dbReference type="SAM" id="MobiDB-lite"/>
    </source>
</evidence>
<dbReference type="AlphaFoldDB" id="C3YF76"/>
<accession>C3YF76</accession>
<name>C3YF76_BRAFL</name>
<protein>
    <submittedName>
        <fullName evidence="2">Uncharacterized protein</fullName>
    </submittedName>
</protein>
<dbReference type="EMBL" id="GG666508">
    <property type="protein sequence ID" value="EEN61078.1"/>
    <property type="molecule type" value="Genomic_DNA"/>
</dbReference>
<organism>
    <name type="scientific">Branchiostoma floridae</name>
    <name type="common">Florida lancelet</name>
    <name type="synonym">Amphioxus</name>
    <dbReference type="NCBI Taxonomy" id="7739"/>
    <lineage>
        <taxon>Eukaryota</taxon>
        <taxon>Metazoa</taxon>
        <taxon>Chordata</taxon>
        <taxon>Cephalochordata</taxon>
        <taxon>Leptocardii</taxon>
        <taxon>Amphioxiformes</taxon>
        <taxon>Branchiostomatidae</taxon>
        <taxon>Branchiostoma</taxon>
    </lineage>
</organism>
<feature type="region of interest" description="Disordered" evidence="1">
    <location>
        <begin position="220"/>
        <end position="243"/>
    </location>
</feature>
<proteinExistence type="predicted"/>
<reference evidence="2" key="1">
    <citation type="journal article" date="2008" name="Nature">
        <title>The amphioxus genome and the evolution of the chordate karyotype.</title>
        <authorList>
            <consortium name="US DOE Joint Genome Institute (JGI-PGF)"/>
            <person name="Putnam N.H."/>
            <person name="Butts T."/>
            <person name="Ferrier D.E.K."/>
            <person name="Furlong R.F."/>
            <person name="Hellsten U."/>
            <person name="Kawashima T."/>
            <person name="Robinson-Rechavi M."/>
            <person name="Shoguchi E."/>
            <person name="Terry A."/>
            <person name="Yu J.-K."/>
            <person name="Benito-Gutierrez E.L."/>
            <person name="Dubchak I."/>
            <person name="Garcia-Fernandez J."/>
            <person name="Gibson-Brown J.J."/>
            <person name="Grigoriev I.V."/>
            <person name="Horton A.C."/>
            <person name="de Jong P.J."/>
            <person name="Jurka J."/>
            <person name="Kapitonov V.V."/>
            <person name="Kohara Y."/>
            <person name="Kuroki Y."/>
            <person name="Lindquist E."/>
            <person name="Lucas S."/>
            <person name="Osoegawa K."/>
            <person name="Pennacchio L.A."/>
            <person name="Salamov A.A."/>
            <person name="Satou Y."/>
            <person name="Sauka-Spengler T."/>
            <person name="Schmutz J."/>
            <person name="Shin-I T."/>
            <person name="Toyoda A."/>
            <person name="Bronner-Fraser M."/>
            <person name="Fujiyama A."/>
            <person name="Holland L.Z."/>
            <person name="Holland P.W.H."/>
            <person name="Satoh N."/>
            <person name="Rokhsar D.S."/>
        </authorList>
    </citation>
    <scope>NUCLEOTIDE SEQUENCE [LARGE SCALE GENOMIC DNA]</scope>
    <source>
        <strain evidence="2">S238N-H82</strain>
        <tissue evidence="2">Testes</tissue>
    </source>
</reference>
<gene>
    <name evidence="2" type="ORF">BRAFLDRAFT_85214</name>
</gene>
<evidence type="ECO:0000313" key="2">
    <source>
        <dbReference type="EMBL" id="EEN61078.1"/>
    </source>
</evidence>
<dbReference type="InParanoid" id="C3YF76"/>
<sequence length="373" mass="41092">MSGSLPALRALSGGTTGVPGRTARRFCPLPFLTVRPRRYLGLQEDGWCCRRRLFDLPLRLPQRKLRYLIISLLPAAAGGEASIRSASDIDGDLFKTALISVRPGSSPYVPCPGHNAVNSPDLSLDTREQLYGLASRKIARLNPPFTRPGRFRAALRNDERSAAARMASRTLLLLLPSHLSTPADLFSPSHLQIAARRFPEIHAPLRLPMLVAAASEVPSRRLHADQHAGPARGPSPPKRRLSHGKTITTDLRRMALHIPGRVCFGMPRFSDWNAAKCTTTTVSALRGENLRFYRRGRQEMERCVETGCRQGVLEYSNCLMRRTTWEPLSLTRSLLICSPVSAHLQSGLCSSAVRSLLICSLVSAHLQLPGLCC</sequence>